<reference evidence="1 2" key="1">
    <citation type="submission" date="2019-04" db="EMBL/GenBank/DDBJ databases">
        <title>An improved genome assembly and genetic linkage map for asparagus bean, Vigna unguiculata ssp. sesquipedialis.</title>
        <authorList>
            <person name="Xia Q."/>
            <person name="Zhang R."/>
            <person name="Dong Y."/>
        </authorList>
    </citation>
    <scope>NUCLEOTIDE SEQUENCE [LARGE SCALE GENOMIC DNA]</scope>
    <source>
        <tissue evidence="1">Leaf</tissue>
    </source>
</reference>
<keyword evidence="2" id="KW-1185">Reference proteome</keyword>
<sequence>MDSGGVLEEMNSYLNYRGQCMGGLDRLISWNVGMVNHVWIIVFYSIDDLGRVLDSLVVSQGSNLEVIWVLIDRPAALSLLPGDDEHRSKLCGRDELVVREAVASGLETKKKD</sequence>
<gene>
    <name evidence="1" type="ORF">DEO72_LG2g3976</name>
</gene>
<proteinExistence type="predicted"/>
<evidence type="ECO:0000313" key="2">
    <source>
        <dbReference type="Proteomes" id="UP000501690"/>
    </source>
</evidence>
<accession>A0A4D6L577</accession>
<name>A0A4D6L577_VIGUN</name>
<dbReference type="Proteomes" id="UP000501690">
    <property type="component" value="Linkage Group LG2"/>
</dbReference>
<organism evidence="1 2">
    <name type="scientific">Vigna unguiculata</name>
    <name type="common">Cowpea</name>
    <dbReference type="NCBI Taxonomy" id="3917"/>
    <lineage>
        <taxon>Eukaryota</taxon>
        <taxon>Viridiplantae</taxon>
        <taxon>Streptophyta</taxon>
        <taxon>Embryophyta</taxon>
        <taxon>Tracheophyta</taxon>
        <taxon>Spermatophyta</taxon>
        <taxon>Magnoliopsida</taxon>
        <taxon>eudicotyledons</taxon>
        <taxon>Gunneridae</taxon>
        <taxon>Pentapetalae</taxon>
        <taxon>rosids</taxon>
        <taxon>fabids</taxon>
        <taxon>Fabales</taxon>
        <taxon>Fabaceae</taxon>
        <taxon>Papilionoideae</taxon>
        <taxon>50 kb inversion clade</taxon>
        <taxon>NPAAA clade</taxon>
        <taxon>indigoferoid/millettioid clade</taxon>
        <taxon>Phaseoleae</taxon>
        <taxon>Vigna</taxon>
    </lineage>
</organism>
<dbReference type="AlphaFoldDB" id="A0A4D6L577"/>
<evidence type="ECO:0000313" key="1">
    <source>
        <dbReference type="EMBL" id="QCD83630.1"/>
    </source>
</evidence>
<protein>
    <submittedName>
        <fullName evidence="1">Uncharacterized protein</fullName>
    </submittedName>
</protein>
<dbReference type="EMBL" id="CP039346">
    <property type="protein sequence ID" value="QCD83630.1"/>
    <property type="molecule type" value="Genomic_DNA"/>
</dbReference>